<keyword evidence="6" id="KW-0472">Membrane</keyword>
<dbReference type="AlphaFoldDB" id="A0A6P8QSB0"/>
<dbReference type="Gene3D" id="1.25.40.10">
    <property type="entry name" value="Tetratricopeptide repeat domain"/>
    <property type="match status" value="1"/>
</dbReference>
<dbReference type="GO" id="GO:0031901">
    <property type="term" value="C:early endosome membrane"/>
    <property type="evidence" value="ECO:0007669"/>
    <property type="project" value="UniProtKB-SubCell"/>
</dbReference>
<name>A0A6P8QSB0_GEOSA</name>
<proteinExistence type="predicted"/>
<dbReference type="PANTHER" id="PTHR20939:SF1">
    <property type="entry name" value="SORTING NEXIN-20"/>
    <property type="match status" value="1"/>
</dbReference>
<evidence type="ECO:0000313" key="9">
    <source>
        <dbReference type="Proteomes" id="UP000515159"/>
    </source>
</evidence>
<evidence type="ECO:0000256" key="1">
    <source>
        <dbReference type="ARBA" id="ARBA00004469"/>
    </source>
</evidence>
<dbReference type="SMART" id="SM00312">
    <property type="entry name" value="PX"/>
    <property type="match status" value="1"/>
</dbReference>
<dbReference type="GeneID" id="117359674"/>
<evidence type="ECO:0000256" key="2">
    <source>
        <dbReference type="ARBA" id="ARBA00022448"/>
    </source>
</evidence>
<evidence type="ECO:0000256" key="7">
    <source>
        <dbReference type="SAM" id="MobiDB-lite"/>
    </source>
</evidence>
<dbReference type="RefSeq" id="XP_033798780.1">
    <property type="nucleotide sequence ID" value="XM_033942889.1"/>
</dbReference>
<accession>A0A6P8QSB0</accession>
<evidence type="ECO:0000256" key="6">
    <source>
        <dbReference type="ARBA" id="ARBA00023136"/>
    </source>
</evidence>
<keyword evidence="4" id="KW-0653">Protein transport</keyword>
<evidence type="ECO:0000256" key="5">
    <source>
        <dbReference type="ARBA" id="ARBA00023121"/>
    </source>
</evidence>
<keyword evidence="3" id="KW-0967">Endosome</keyword>
<dbReference type="PANTHER" id="PTHR20939">
    <property type="entry name" value="SORTING NEXIN 20, 21"/>
    <property type="match status" value="1"/>
</dbReference>
<dbReference type="RefSeq" id="XP_033798779.1">
    <property type="nucleotide sequence ID" value="XM_033942888.1"/>
</dbReference>
<dbReference type="Gene3D" id="3.30.1520.10">
    <property type="entry name" value="Phox-like domain"/>
    <property type="match status" value="1"/>
</dbReference>
<dbReference type="InterPro" id="IPR036871">
    <property type="entry name" value="PX_dom_sf"/>
</dbReference>
<dbReference type="GO" id="GO:1901981">
    <property type="term" value="F:phosphatidylinositol phosphate binding"/>
    <property type="evidence" value="ECO:0007669"/>
    <property type="project" value="TreeGrafter"/>
</dbReference>
<feature type="domain" description="PX" evidence="8">
    <location>
        <begin position="82"/>
        <end position="199"/>
    </location>
</feature>
<dbReference type="Proteomes" id="UP000515159">
    <property type="component" value="Chromosome 4"/>
</dbReference>
<evidence type="ECO:0000313" key="11">
    <source>
        <dbReference type="RefSeq" id="XP_033798780.1"/>
    </source>
</evidence>
<dbReference type="InterPro" id="IPR011990">
    <property type="entry name" value="TPR-like_helical_dom_sf"/>
</dbReference>
<dbReference type="InterPro" id="IPR001683">
    <property type="entry name" value="PX_dom"/>
</dbReference>
<dbReference type="PROSITE" id="PS50195">
    <property type="entry name" value="PX"/>
    <property type="match status" value="1"/>
</dbReference>
<reference evidence="10 11" key="1">
    <citation type="submission" date="2025-04" db="UniProtKB">
        <authorList>
            <consortium name="RefSeq"/>
        </authorList>
    </citation>
    <scope>IDENTIFICATION</scope>
</reference>
<organism evidence="9 11">
    <name type="scientific">Geotrypetes seraphini</name>
    <name type="common">Gaboon caecilian</name>
    <name type="synonym">Caecilia seraphini</name>
    <dbReference type="NCBI Taxonomy" id="260995"/>
    <lineage>
        <taxon>Eukaryota</taxon>
        <taxon>Metazoa</taxon>
        <taxon>Chordata</taxon>
        <taxon>Craniata</taxon>
        <taxon>Vertebrata</taxon>
        <taxon>Euteleostomi</taxon>
        <taxon>Amphibia</taxon>
        <taxon>Gymnophiona</taxon>
        <taxon>Geotrypetes</taxon>
    </lineage>
</organism>
<dbReference type="CTD" id="124460"/>
<evidence type="ECO:0000256" key="4">
    <source>
        <dbReference type="ARBA" id="ARBA00022927"/>
    </source>
</evidence>
<dbReference type="SUPFAM" id="SSF64268">
    <property type="entry name" value="PX domain"/>
    <property type="match status" value="1"/>
</dbReference>
<sequence length="324" mass="37743">MEAELKHPAIEDELVAENDFTKLSIASDEDDRKREAVTAFQTNDQETSDLSDAGNPQSPNSSMTTKEHQEYWRKVNCQLKPIKLLFDVPSTRIAEDIFSKYVMYQVVIIKTGSFDCNKVFIERRYSDFERLHKSLWRDFKEEMEEITFPKKRLTGNFTEEMINERKLAFRDYLGSLYSIKCIQRSKQFIDFFTRAQLIEAYGCLRGGQYTKALEILLKTLPLQEKLTQHTPSLMVPSLCAILVCHKDLENFMDAHEMGEKALALLQKYSRHRYYIPLLEAMTALAYVLGKDFVVLQEKLEASKTKKDQTKVLTLKELAVKEYVR</sequence>
<evidence type="ECO:0000313" key="10">
    <source>
        <dbReference type="RefSeq" id="XP_033798779.1"/>
    </source>
</evidence>
<dbReference type="InterPro" id="IPR039937">
    <property type="entry name" value="SNX20/SNX21"/>
</dbReference>
<feature type="region of interest" description="Disordered" evidence="7">
    <location>
        <begin position="27"/>
        <end position="67"/>
    </location>
</feature>
<evidence type="ECO:0000259" key="8">
    <source>
        <dbReference type="PROSITE" id="PS50195"/>
    </source>
</evidence>
<keyword evidence="9" id="KW-1185">Reference proteome</keyword>
<comment type="subcellular location">
    <subcellularLocation>
        <location evidence="1">Early endosome membrane</location>
        <topology evidence="1">Peripheral membrane protein</topology>
        <orientation evidence="1">Cytoplasmic side</orientation>
    </subcellularLocation>
</comment>
<dbReference type="KEGG" id="gsh:117359674"/>
<keyword evidence="2" id="KW-0813">Transport</keyword>
<feature type="compositionally biased region" description="Polar residues" evidence="7">
    <location>
        <begin position="39"/>
        <end position="64"/>
    </location>
</feature>
<dbReference type="Pfam" id="PF00787">
    <property type="entry name" value="PX"/>
    <property type="match status" value="1"/>
</dbReference>
<dbReference type="GO" id="GO:0015031">
    <property type="term" value="P:protein transport"/>
    <property type="evidence" value="ECO:0007669"/>
    <property type="project" value="UniProtKB-KW"/>
</dbReference>
<protein>
    <submittedName>
        <fullName evidence="10 11">Sorting nexin-20</fullName>
    </submittedName>
</protein>
<gene>
    <name evidence="10 11" type="primary">SNX20</name>
</gene>
<keyword evidence="5" id="KW-0446">Lipid-binding</keyword>
<evidence type="ECO:0000256" key="3">
    <source>
        <dbReference type="ARBA" id="ARBA00022753"/>
    </source>
</evidence>